<evidence type="ECO:0008006" key="3">
    <source>
        <dbReference type="Google" id="ProtNLM"/>
    </source>
</evidence>
<gene>
    <name evidence="1" type="ORF">KC717_03960</name>
</gene>
<organism evidence="1 2">
    <name type="scientific">Candidatus Dojkabacteria bacterium</name>
    <dbReference type="NCBI Taxonomy" id="2099670"/>
    <lineage>
        <taxon>Bacteria</taxon>
        <taxon>Candidatus Dojkabacteria</taxon>
    </lineage>
</organism>
<dbReference type="AlphaFoldDB" id="A0A955L8R5"/>
<dbReference type="EMBL" id="JAGQLH010000044">
    <property type="protein sequence ID" value="MCA9385777.1"/>
    <property type="molecule type" value="Genomic_DNA"/>
</dbReference>
<reference evidence="1" key="2">
    <citation type="journal article" date="2021" name="Microbiome">
        <title>Successional dynamics and alternative stable states in a saline activated sludge microbial community over 9 years.</title>
        <authorList>
            <person name="Wang Y."/>
            <person name="Ye J."/>
            <person name="Ju F."/>
            <person name="Liu L."/>
            <person name="Boyd J.A."/>
            <person name="Deng Y."/>
            <person name="Parks D.H."/>
            <person name="Jiang X."/>
            <person name="Yin X."/>
            <person name="Woodcroft B.J."/>
            <person name="Tyson G.W."/>
            <person name="Hugenholtz P."/>
            <person name="Polz M.F."/>
            <person name="Zhang T."/>
        </authorList>
    </citation>
    <scope>NUCLEOTIDE SEQUENCE</scope>
    <source>
        <strain evidence="1">HKST-UBA11</strain>
    </source>
</reference>
<sequence>MFVSKVRIKCLKYFFNNPDVPIHLRAAARELREEINAVRRELMRLQEIKLLKSEKRGNKKYFSLNRHFPFFEELNAMMQKSSGLGEAIIKAQNKVGTIYFAALMNNYATSLGAVTPTKEIDFVIVGDVDMNALGTIVQGEEEEIGREINYTVLKLSEFNLRKKRRDPFIISMLLNTHVLLIGSREDYVLH</sequence>
<protein>
    <recommendedName>
        <fullName evidence="3">ArsR family transcriptional regulator</fullName>
    </recommendedName>
</protein>
<name>A0A955L8R5_9BACT</name>
<evidence type="ECO:0000313" key="1">
    <source>
        <dbReference type="EMBL" id="MCA9385777.1"/>
    </source>
</evidence>
<accession>A0A955L8R5</accession>
<comment type="caution">
    <text evidence="1">The sequence shown here is derived from an EMBL/GenBank/DDBJ whole genome shotgun (WGS) entry which is preliminary data.</text>
</comment>
<reference evidence="1" key="1">
    <citation type="submission" date="2020-04" db="EMBL/GenBank/DDBJ databases">
        <authorList>
            <person name="Zhang T."/>
        </authorList>
    </citation>
    <scope>NUCLEOTIDE SEQUENCE</scope>
    <source>
        <strain evidence="1">HKST-UBA11</strain>
    </source>
</reference>
<dbReference type="Proteomes" id="UP000754563">
    <property type="component" value="Unassembled WGS sequence"/>
</dbReference>
<evidence type="ECO:0000313" key="2">
    <source>
        <dbReference type="Proteomes" id="UP000754563"/>
    </source>
</evidence>
<proteinExistence type="predicted"/>